<accession>A0A6C0HBL5</accession>
<dbReference type="AlphaFoldDB" id="A0A6C0HBL5"/>
<protein>
    <submittedName>
        <fullName evidence="2">Uncharacterized protein</fullName>
    </submittedName>
</protein>
<evidence type="ECO:0000256" key="1">
    <source>
        <dbReference type="SAM" id="MobiDB-lite"/>
    </source>
</evidence>
<name>A0A6C0HBL5_9ZZZZ</name>
<sequence>MELAIPGIALGLLYVVTNQNKKSENFTNKSNELPNTDAPNRNYPEEYPVVSRETDLTSKLSTVNKFDSGTGVYTDKYFNPTSVNNIMVEAHKSENKGASYYSLTGDKVDSSYFQHNNMVPFFGSHVRNRHVNDNTNESVLDNYVGSGSQTISKKEVAPLFAPSENQQWAHGAPNMTDFYQSRVNPSMRMANVKPFADEKVAPGLGLGYTTQGADGYNSGMMHRETWMPKTADELRVDNNPKPTGFMLIGHEGPAMSKTPHISHTDNIGLQQKYRPERAWEWGEDRLFTTVGAEKGNTLRSIEIDRETARQTSTTDYIGGAGYNNSAEYMPGEYMPSHNQQLGEVPIAIANANGRNYATDADYGIKSKLAYPNNRTANHQESYFGLVSGSLGAAVAPLLDVLRPSRKSNVIGTLRPYQNPGTKVPESYIFNPADRPAPTIRETTEKSKFHMNIDRNQRGGAYEVSEHQPIDNNRQHTSDFYYAGNAGAGAGTRQMKSYEAEYNQRNNDIKSSTIDGRMVPGNMKLMNGDINMRQVHRDDYLKNNRAVAGTMPYQSADVTNMGQLQGQNNLYQNIQTDRNNGDVLNALKGNPYVLNHVKAL</sequence>
<feature type="compositionally biased region" description="Polar residues" evidence="1">
    <location>
        <begin position="24"/>
        <end position="39"/>
    </location>
</feature>
<organism evidence="2">
    <name type="scientific">viral metagenome</name>
    <dbReference type="NCBI Taxonomy" id="1070528"/>
    <lineage>
        <taxon>unclassified sequences</taxon>
        <taxon>metagenomes</taxon>
        <taxon>organismal metagenomes</taxon>
    </lineage>
</organism>
<proteinExistence type="predicted"/>
<reference evidence="2" key="1">
    <citation type="journal article" date="2020" name="Nature">
        <title>Giant virus diversity and host interactions through global metagenomics.</title>
        <authorList>
            <person name="Schulz F."/>
            <person name="Roux S."/>
            <person name="Paez-Espino D."/>
            <person name="Jungbluth S."/>
            <person name="Walsh D.A."/>
            <person name="Denef V.J."/>
            <person name="McMahon K.D."/>
            <person name="Konstantinidis K.T."/>
            <person name="Eloe-Fadrosh E.A."/>
            <person name="Kyrpides N.C."/>
            <person name="Woyke T."/>
        </authorList>
    </citation>
    <scope>NUCLEOTIDE SEQUENCE</scope>
    <source>
        <strain evidence="2">GVMAG-M-3300023179-90</strain>
    </source>
</reference>
<dbReference type="EMBL" id="MN739922">
    <property type="protein sequence ID" value="QHT77899.1"/>
    <property type="molecule type" value="Genomic_DNA"/>
</dbReference>
<evidence type="ECO:0000313" key="2">
    <source>
        <dbReference type="EMBL" id="QHT77899.1"/>
    </source>
</evidence>
<feature type="region of interest" description="Disordered" evidence="1">
    <location>
        <begin position="24"/>
        <end position="43"/>
    </location>
</feature>